<evidence type="ECO:0000313" key="2">
    <source>
        <dbReference type="Proteomes" id="UP001165960"/>
    </source>
</evidence>
<comment type="caution">
    <text evidence="1">The sequence shown here is derived from an EMBL/GenBank/DDBJ whole genome shotgun (WGS) entry which is preliminary data.</text>
</comment>
<name>A0ACC2UTM1_9FUNG</name>
<accession>A0ACC2UTM1</accession>
<organism evidence="1 2">
    <name type="scientific">Entomophthora muscae</name>
    <dbReference type="NCBI Taxonomy" id="34485"/>
    <lineage>
        <taxon>Eukaryota</taxon>
        <taxon>Fungi</taxon>
        <taxon>Fungi incertae sedis</taxon>
        <taxon>Zoopagomycota</taxon>
        <taxon>Entomophthoromycotina</taxon>
        <taxon>Entomophthoromycetes</taxon>
        <taxon>Entomophthorales</taxon>
        <taxon>Entomophthoraceae</taxon>
        <taxon>Entomophthora</taxon>
    </lineage>
</organism>
<gene>
    <name evidence="1" type="primary">LEU5_1</name>
    <name evidence="1" type="ORF">DSO57_1005059</name>
</gene>
<reference evidence="1" key="1">
    <citation type="submission" date="2022-04" db="EMBL/GenBank/DDBJ databases">
        <title>Genome of the entomopathogenic fungus Entomophthora muscae.</title>
        <authorList>
            <person name="Elya C."/>
            <person name="Lovett B.R."/>
            <person name="Lee E."/>
            <person name="Macias A.M."/>
            <person name="Hajek A.E."/>
            <person name="De Bivort B.L."/>
            <person name="Kasson M.T."/>
            <person name="De Fine Licht H.H."/>
            <person name="Stajich J.E."/>
        </authorList>
    </citation>
    <scope>NUCLEOTIDE SEQUENCE</scope>
    <source>
        <strain evidence="1">Berkeley</strain>
    </source>
</reference>
<evidence type="ECO:0000313" key="1">
    <source>
        <dbReference type="EMBL" id="KAJ9090178.1"/>
    </source>
</evidence>
<dbReference type="EMBL" id="QTSX02000013">
    <property type="protein sequence ID" value="KAJ9090178.1"/>
    <property type="molecule type" value="Genomic_DNA"/>
</dbReference>
<proteinExistence type="predicted"/>
<dbReference type="Proteomes" id="UP001165960">
    <property type="component" value="Unassembled WGS sequence"/>
</dbReference>
<keyword evidence="2" id="KW-1185">Reference proteome</keyword>
<protein>
    <submittedName>
        <fullName evidence="1">Coenzyme A transporter, variant 2</fullName>
    </submittedName>
</protein>
<sequence>MCRSATLLPNTEHMCLVAKTAVAPLDRVKILFQVSNPSVQQHAGSLSGIMRAMGDINRLHGIPGLFQGHMATLLRIFPYAAIKFMAFEQFKVICRSSKISNMVERDTGRFLAGSLAGLTSVFFTYPMDMLRTRMAYEVESPVGILAMSRNIYLESPVTRIGGLSNFYRGFIPTLMGVVPYGGVSFWCYSKITNYFQTQIPDIAMSDNQLKAWAELASGGLAGAVAQTVSYPLEVIRRRMQVGGRFGPRQSIYTTITEIYVKNGLRGYFAGLSIGYIKVTPMTAISFFTYVQMKRLLEID</sequence>